<dbReference type="GO" id="GO:0003677">
    <property type="term" value="F:DNA binding"/>
    <property type="evidence" value="ECO:0007669"/>
    <property type="project" value="UniProtKB-KW"/>
</dbReference>
<keyword evidence="6 15" id="KW-0347">Helicase</keyword>
<dbReference type="InterPro" id="IPR014016">
    <property type="entry name" value="UvrD-like_ATP-bd"/>
</dbReference>
<dbReference type="InterPro" id="IPR027417">
    <property type="entry name" value="P-loop_NTPase"/>
</dbReference>
<dbReference type="AlphaFoldDB" id="A0A9D9DNJ3"/>
<dbReference type="EMBL" id="JADIND010000137">
    <property type="protein sequence ID" value="MBO8430989.1"/>
    <property type="molecule type" value="Genomic_DNA"/>
</dbReference>
<keyword evidence="10" id="KW-0234">DNA repair</keyword>
<proteinExistence type="inferred from homology"/>
<evidence type="ECO:0000256" key="13">
    <source>
        <dbReference type="ARBA" id="ARBA00034808"/>
    </source>
</evidence>
<dbReference type="EC" id="5.6.2.4" evidence="13"/>
<keyword evidence="2" id="KW-0540">Nuclease</keyword>
<keyword evidence="4" id="KW-0227">DNA damage</keyword>
<dbReference type="GO" id="GO:0004527">
    <property type="term" value="F:exonuclease activity"/>
    <property type="evidence" value="ECO:0007669"/>
    <property type="project" value="UniProtKB-KW"/>
</dbReference>
<feature type="binding site" evidence="15">
    <location>
        <begin position="26"/>
        <end position="33"/>
    </location>
    <ligand>
        <name>ATP</name>
        <dbReference type="ChEBI" id="CHEBI:30616"/>
    </ligand>
</feature>
<comment type="similarity">
    <text evidence="1">Belongs to the helicase family. UvrD subfamily.</text>
</comment>
<reference evidence="18" key="1">
    <citation type="submission" date="2020-10" db="EMBL/GenBank/DDBJ databases">
        <authorList>
            <person name="Gilroy R."/>
        </authorList>
    </citation>
    <scope>NUCLEOTIDE SEQUENCE</scope>
    <source>
        <strain evidence="18">10192</strain>
    </source>
</reference>
<dbReference type="InterPro" id="IPR000212">
    <property type="entry name" value="DNA_helicase_UvrD/REP"/>
</dbReference>
<feature type="domain" description="UvrD-like helicase C-terminal" evidence="17">
    <location>
        <begin position="333"/>
        <end position="633"/>
    </location>
</feature>
<evidence type="ECO:0000256" key="12">
    <source>
        <dbReference type="ARBA" id="ARBA00034617"/>
    </source>
</evidence>
<comment type="caution">
    <text evidence="18">The sequence shown here is derived from an EMBL/GenBank/DDBJ whole genome shotgun (WGS) entry which is preliminary data.</text>
</comment>
<dbReference type="InterPro" id="IPR014017">
    <property type="entry name" value="DNA_helicase_UvrD-like_C"/>
</dbReference>
<dbReference type="Gene3D" id="1.10.10.160">
    <property type="match status" value="1"/>
</dbReference>
<evidence type="ECO:0000259" key="17">
    <source>
        <dbReference type="PROSITE" id="PS51217"/>
    </source>
</evidence>
<dbReference type="InterPro" id="IPR038726">
    <property type="entry name" value="PDDEXK_AddAB-type"/>
</dbReference>
<evidence type="ECO:0000256" key="6">
    <source>
        <dbReference type="ARBA" id="ARBA00022806"/>
    </source>
</evidence>
<dbReference type="InterPro" id="IPR011604">
    <property type="entry name" value="PDDEXK-like_dom_sf"/>
</dbReference>
<gene>
    <name evidence="18" type="ORF">IAC76_06335</name>
</gene>
<dbReference type="GO" id="GO:0005524">
    <property type="term" value="F:ATP binding"/>
    <property type="evidence" value="ECO:0007669"/>
    <property type="project" value="UniProtKB-UniRule"/>
</dbReference>
<keyword evidence="11" id="KW-0413">Isomerase</keyword>
<protein>
    <recommendedName>
        <fullName evidence="13">DNA 3'-5' helicase</fullName>
        <ecNumber evidence="13">5.6.2.4</ecNumber>
    </recommendedName>
</protein>
<dbReference type="InterPro" id="IPR013986">
    <property type="entry name" value="DExx_box_DNA_helicase_dom_sf"/>
</dbReference>
<keyword evidence="8 15" id="KW-0067">ATP-binding</keyword>
<evidence type="ECO:0000256" key="15">
    <source>
        <dbReference type="PROSITE-ProRule" id="PRU00560"/>
    </source>
</evidence>
<evidence type="ECO:0000259" key="16">
    <source>
        <dbReference type="PROSITE" id="PS51198"/>
    </source>
</evidence>
<evidence type="ECO:0000256" key="7">
    <source>
        <dbReference type="ARBA" id="ARBA00022839"/>
    </source>
</evidence>
<organism evidence="18 19">
    <name type="scientific">Candidatus Scatousia excrementipullorum</name>
    <dbReference type="NCBI Taxonomy" id="2840936"/>
    <lineage>
        <taxon>Bacteria</taxon>
        <taxon>Candidatus Scatousia</taxon>
    </lineage>
</organism>
<dbReference type="CDD" id="cd17932">
    <property type="entry name" value="DEXQc_UvrD"/>
    <property type="match status" value="1"/>
</dbReference>
<keyword evidence="5 15" id="KW-0378">Hydrolase</keyword>
<reference evidence="18" key="2">
    <citation type="journal article" date="2021" name="PeerJ">
        <title>Extensive microbial diversity within the chicken gut microbiome revealed by metagenomics and culture.</title>
        <authorList>
            <person name="Gilroy R."/>
            <person name="Ravi A."/>
            <person name="Getino M."/>
            <person name="Pursley I."/>
            <person name="Horton D.L."/>
            <person name="Alikhan N.F."/>
            <person name="Baker D."/>
            <person name="Gharbi K."/>
            <person name="Hall N."/>
            <person name="Watson M."/>
            <person name="Adriaenssens E.M."/>
            <person name="Foster-Nyarko E."/>
            <person name="Jarju S."/>
            <person name="Secka A."/>
            <person name="Antonio M."/>
            <person name="Oren A."/>
            <person name="Chaudhuri R.R."/>
            <person name="La Ragione R."/>
            <person name="Hildebrand F."/>
            <person name="Pallen M.J."/>
        </authorList>
    </citation>
    <scope>NUCLEOTIDE SEQUENCE</scope>
    <source>
        <strain evidence="18">10192</strain>
    </source>
</reference>
<dbReference type="Proteomes" id="UP000823632">
    <property type="component" value="Unassembled WGS sequence"/>
</dbReference>
<evidence type="ECO:0000256" key="1">
    <source>
        <dbReference type="ARBA" id="ARBA00009922"/>
    </source>
</evidence>
<dbReference type="Pfam" id="PF00580">
    <property type="entry name" value="UvrD-helicase"/>
    <property type="match status" value="1"/>
</dbReference>
<keyword evidence="7" id="KW-0269">Exonuclease</keyword>
<evidence type="ECO:0000256" key="5">
    <source>
        <dbReference type="ARBA" id="ARBA00022801"/>
    </source>
</evidence>
<comment type="catalytic activity">
    <reaction evidence="14">
        <text>ATP + H2O = ADP + phosphate + H(+)</text>
        <dbReference type="Rhea" id="RHEA:13065"/>
        <dbReference type="ChEBI" id="CHEBI:15377"/>
        <dbReference type="ChEBI" id="CHEBI:15378"/>
        <dbReference type="ChEBI" id="CHEBI:30616"/>
        <dbReference type="ChEBI" id="CHEBI:43474"/>
        <dbReference type="ChEBI" id="CHEBI:456216"/>
        <dbReference type="EC" id="5.6.2.4"/>
    </reaction>
</comment>
<sequence>MAVSFKPNLKQQECIDNTEGKYLVLAGPGTGKTFTMIQRIKAMIEKGIEPSKILCLTFSDAATNEVKTRLEKELHKADTGVNVYTYHGFCNEILSENPVEFELPENIRKIPDAAAVSLLKECIDEIDSKVYRTKRNDPYYFIGEIQKGIEAIKMNRLSKENYFNNIETNPDWKPQLIALKNELSEKTEQGKKITQKLLDGIDRLEKKIAKAQELWKFYELYRSKMEELHYLDFNDMINLVLEKFEEDSGFLSQIANKYEYILVDEYQDTNKRQNEIVFYLTEALESENVFVVGDDDQIIYTFQGARIDTIEKFLQKFPDTKVICLKENMRSTQSILDTARKIAEQDMRRLEVNPEFKKYNIDKSLIAKNENIIKKDKKVRLYRYADIFQEYQEIVEEIEKLISSPDCPVDENGEKKLSEIAILTRGNAELLTFAEMLKEHNIPSELKDGKSIFEIKSSTVFYYYLQMLVNPEMHSDKFFKLILSKPFSFHPADFAVIYEQKSHYSSFVDMIKAADKENFVEPEKVNCFIRTFEHLQSYKTNETLKNVLLETGGKTGIFDYYINSEVNRVENIAGIKKIIDEAVDFSNVHKKISLEDFVEYLKMCQEEEIPVKTDKAPVTMNAVQLSTYHSAKGREFEYVYMPTLKNRDWESSSRSVKPIIPVDISEYKTDVQLKELKISDAIKLMFVGMTRAKHTLRLSCPKAINGTAQTPTVFLSAVAQMCETEAEPFTFDIESYWKEQTKALLKRDYDYEKDFCSLVDKKLEGKSFSPSSINTYLKCPRQYLYDYILDLSAKDGNPDAMSYGSAVHAACEYAVKSAKENGKYPAKEEFITEFKQKLNNLPISTLQQRNIHEERGEKALSEYYVQLCNTPVKNLYETEKKVVLEIDGVKFKGIIDRIDKNDDGTFTIYDYKTGSAKNEKIICEGGEHEDYYNQIGLYKYYFEKSTGEKVKETTFIFPEEFTNNLTIDLTDDDCVNIENKFKSAISNIKSYKFEPSYSEKACKYCQYNDFCKFETV</sequence>
<evidence type="ECO:0000313" key="19">
    <source>
        <dbReference type="Proteomes" id="UP000823632"/>
    </source>
</evidence>
<dbReference type="SUPFAM" id="SSF52980">
    <property type="entry name" value="Restriction endonuclease-like"/>
    <property type="match status" value="1"/>
</dbReference>
<dbReference type="SUPFAM" id="SSF52540">
    <property type="entry name" value="P-loop containing nucleoside triphosphate hydrolases"/>
    <property type="match status" value="1"/>
</dbReference>
<evidence type="ECO:0000256" key="14">
    <source>
        <dbReference type="ARBA" id="ARBA00048988"/>
    </source>
</evidence>
<evidence type="ECO:0000256" key="3">
    <source>
        <dbReference type="ARBA" id="ARBA00022741"/>
    </source>
</evidence>
<keyword evidence="9" id="KW-0238">DNA-binding</keyword>
<evidence type="ECO:0000256" key="2">
    <source>
        <dbReference type="ARBA" id="ARBA00022722"/>
    </source>
</evidence>
<dbReference type="GO" id="GO:0043138">
    <property type="term" value="F:3'-5' DNA helicase activity"/>
    <property type="evidence" value="ECO:0007669"/>
    <property type="project" value="UniProtKB-EC"/>
</dbReference>
<comment type="catalytic activity">
    <reaction evidence="12">
        <text>Couples ATP hydrolysis with the unwinding of duplex DNA by translocating in the 3'-5' direction.</text>
        <dbReference type="EC" id="5.6.2.4"/>
    </reaction>
</comment>
<dbReference type="Gene3D" id="1.10.486.10">
    <property type="entry name" value="PCRA, domain 4"/>
    <property type="match status" value="1"/>
</dbReference>
<name>A0A9D9DNJ3_9BACT</name>
<dbReference type="PANTHER" id="PTHR11070">
    <property type="entry name" value="UVRD / RECB / PCRA DNA HELICASE FAMILY MEMBER"/>
    <property type="match status" value="1"/>
</dbReference>
<evidence type="ECO:0000256" key="9">
    <source>
        <dbReference type="ARBA" id="ARBA00023125"/>
    </source>
</evidence>
<evidence type="ECO:0000256" key="11">
    <source>
        <dbReference type="ARBA" id="ARBA00023235"/>
    </source>
</evidence>
<keyword evidence="3 15" id="KW-0547">Nucleotide-binding</keyword>
<dbReference type="PANTHER" id="PTHR11070:SF2">
    <property type="entry name" value="ATP-DEPENDENT DNA HELICASE SRS2"/>
    <property type="match status" value="1"/>
</dbReference>
<evidence type="ECO:0000256" key="4">
    <source>
        <dbReference type="ARBA" id="ARBA00022763"/>
    </source>
</evidence>
<dbReference type="Gene3D" id="3.40.50.300">
    <property type="entry name" value="P-loop containing nucleotide triphosphate hydrolases"/>
    <property type="match status" value="2"/>
</dbReference>
<dbReference type="Gene3D" id="3.90.320.10">
    <property type="match status" value="1"/>
</dbReference>
<evidence type="ECO:0000313" key="18">
    <source>
        <dbReference type="EMBL" id="MBO8430989.1"/>
    </source>
</evidence>
<evidence type="ECO:0000256" key="10">
    <source>
        <dbReference type="ARBA" id="ARBA00023204"/>
    </source>
</evidence>
<dbReference type="PROSITE" id="PS51198">
    <property type="entry name" value="UVRD_HELICASE_ATP_BIND"/>
    <property type="match status" value="1"/>
</dbReference>
<accession>A0A9D9DNJ3</accession>
<feature type="domain" description="UvrD-like helicase ATP-binding" evidence="16">
    <location>
        <begin position="5"/>
        <end position="332"/>
    </location>
</feature>
<dbReference type="Pfam" id="PF13361">
    <property type="entry name" value="UvrD_C"/>
    <property type="match status" value="1"/>
</dbReference>
<dbReference type="InterPro" id="IPR011335">
    <property type="entry name" value="Restrct_endonuc-II-like"/>
</dbReference>
<dbReference type="GO" id="GO:0000725">
    <property type="term" value="P:recombinational repair"/>
    <property type="evidence" value="ECO:0007669"/>
    <property type="project" value="TreeGrafter"/>
</dbReference>
<evidence type="ECO:0000256" key="8">
    <source>
        <dbReference type="ARBA" id="ARBA00022840"/>
    </source>
</evidence>
<dbReference type="PROSITE" id="PS51217">
    <property type="entry name" value="UVRD_HELICASE_CTER"/>
    <property type="match status" value="1"/>
</dbReference>
<dbReference type="Pfam" id="PF12705">
    <property type="entry name" value="PDDEXK_1"/>
    <property type="match status" value="1"/>
</dbReference>